<dbReference type="Proteomes" id="UP000887565">
    <property type="component" value="Unplaced"/>
</dbReference>
<proteinExistence type="predicted"/>
<keyword evidence="1" id="KW-1185">Reference proteome</keyword>
<name>A0A915IME2_ROMCU</name>
<organism evidence="1 2">
    <name type="scientific">Romanomermis culicivorax</name>
    <name type="common">Nematode worm</name>
    <dbReference type="NCBI Taxonomy" id="13658"/>
    <lineage>
        <taxon>Eukaryota</taxon>
        <taxon>Metazoa</taxon>
        <taxon>Ecdysozoa</taxon>
        <taxon>Nematoda</taxon>
        <taxon>Enoplea</taxon>
        <taxon>Dorylaimia</taxon>
        <taxon>Mermithida</taxon>
        <taxon>Mermithoidea</taxon>
        <taxon>Mermithidae</taxon>
        <taxon>Romanomermis</taxon>
    </lineage>
</organism>
<evidence type="ECO:0000313" key="1">
    <source>
        <dbReference type="Proteomes" id="UP000887565"/>
    </source>
</evidence>
<sequence length="62" mass="7063">MTASSATDRSIGRWAKVPIGRSLRVINTSLEEEYLVTAKRKLLEIYNASKGSRRSIPYQHKQ</sequence>
<dbReference type="WBParaSite" id="nRc.2.0.1.t15034-RA">
    <property type="protein sequence ID" value="nRc.2.0.1.t15034-RA"/>
    <property type="gene ID" value="nRc.2.0.1.g15034"/>
</dbReference>
<evidence type="ECO:0000313" key="2">
    <source>
        <dbReference type="WBParaSite" id="nRc.2.0.1.t15034-RA"/>
    </source>
</evidence>
<accession>A0A915IME2</accession>
<protein>
    <submittedName>
        <fullName evidence="2">Uncharacterized protein</fullName>
    </submittedName>
</protein>
<dbReference type="AlphaFoldDB" id="A0A915IME2"/>
<reference evidence="2" key="1">
    <citation type="submission" date="2022-11" db="UniProtKB">
        <authorList>
            <consortium name="WormBaseParasite"/>
        </authorList>
    </citation>
    <scope>IDENTIFICATION</scope>
</reference>